<comment type="function">
    <text evidence="12">Catalyzes the reversible conversion of 3-phosphohydroxypyruvate to phosphoserine and of 3-hydroxy-2-oxo-4-phosphonooxybutanoate to phosphohydroxythreonine.</text>
</comment>
<dbReference type="InterPro" id="IPR015421">
    <property type="entry name" value="PyrdxlP-dep_Trfase_major"/>
</dbReference>
<feature type="binding site" evidence="12">
    <location>
        <position position="102"/>
    </location>
    <ligand>
        <name>pyridoxal 5'-phosphate</name>
        <dbReference type="ChEBI" id="CHEBI:597326"/>
    </ligand>
</feature>
<evidence type="ECO:0000256" key="13">
    <source>
        <dbReference type="RuleBase" id="RU004505"/>
    </source>
</evidence>
<keyword evidence="9 12" id="KW-0718">Serine biosynthesis</keyword>
<evidence type="ECO:0000256" key="8">
    <source>
        <dbReference type="ARBA" id="ARBA00023096"/>
    </source>
</evidence>
<dbReference type="InterPro" id="IPR020578">
    <property type="entry name" value="Aminotrans_V_PyrdxlP_BS"/>
</dbReference>
<evidence type="ECO:0000313" key="16">
    <source>
        <dbReference type="Proteomes" id="UP000182737"/>
    </source>
</evidence>
<dbReference type="PROSITE" id="PS00595">
    <property type="entry name" value="AA_TRANSFER_CLASS_5"/>
    <property type="match status" value="1"/>
</dbReference>
<dbReference type="InterPro" id="IPR015424">
    <property type="entry name" value="PyrdxlP-dep_Trfase"/>
</dbReference>
<dbReference type="OrthoDB" id="9809412at2"/>
<dbReference type="PANTHER" id="PTHR43247:SF1">
    <property type="entry name" value="PHOSPHOSERINE AMINOTRANSFERASE"/>
    <property type="match status" value="1"/>
</dbReference>
<protein>
    <recommendedName>
        <fullName evidence="12">Phosphoserine aminotransferase</fullName>
        <ecNumber evidence="12">2.6.1.52</ecNumber>
    </recommendedName>
    <alternativeName>
        <fullName evidence="12">Phosphohydroxythreonine aminotransferase</fullName>
        <shortName evidence="12">PSAT</shortName>
    </alternativeName>
</protein>
<dbReference type="InterPro" id="IPR015422">
    <property type="entry name" value="PyrdxlP-dep_Trfase_small"/>
</dbReference>
<evidence type="ECO:0000256" key="2">
    <source>
        <dbReference type="ARBA" id="ARBA00005099"/>
    </source>
</evidence>
<dbReference type="SUPFAM" id="SSF53383">
    <property type="entry name" value="PLP-dependent transferases"/>
    <property type="match status" value="1"/>
</dbReference>
<feature type="modified residue" description="N6-(pyridoxal phosphate)lysine" evidence="12">
    <location>
        <position position="195"/>
    </location>
</feature>
<dbReference type="RefSeq" id="WP_074931412.1">
    <property type="nucleotide sequence ID" value="NZ_FORI01000005.1"/>
</dbReference>
<dbReference type="AlphaFoldDB" id="A0A1I3KPS7"/>
<keyword evidence="7 12" id="KW-0663">Pyridoxal phosphate</keyword>
<accession>A0A1I3KPS7</accession>
<name>A0A1I3KPS7_9SPIR</name>
<evidence type="ECO:0000256" key="6">
    <source>
        <dbReference type="ARBA" id="ARBA00022679"/>
    </source>
</evidence>
<comment type="subcellular location">
    <subcellularLocation>
        <location evidence="12">Cytoplasm</location>
    </subcellularLocation>
</comment>
<comment type="cofactor">
    <cofactor evidence="12">
        <name>pyridoxal 5'-phosphate</name>
        <dbReference type="ChEBI" id="CHEBI:597326"/>
    </cofactor>
    <text evidence="12">Binds 1 pyridoxal phosphate per subunit.</text>
</comment>
<evidence type="ECO:0000256" key="12">
    <source>
        <dbReference type="HAMAP-Rule" id="MF_00160"/>
    </source>
</evidence>
<dbReference type="NCBIfam" id="TIGR01364">
    <property type="entry name" value="serC_1"/>
    <property type="match status" value="1"/>
</dbReference>
<evidence type="ECO:0000313" key="15">
    <source>
        <dbReference type="EMBL" id="SFI74348.1"/>
    </source>
</evidence>
<dbReference type="GO" id="GO:0005737">
    <property type="term" value="C:cytoplasm"/>
    <property type="evidence" value="ECO:0007669"/>
    <property type="project" value="UniProtKB-SubCell"/>
</dbReference>
<feature type="binding site" evidence="12">
    <location>
        <position position="171"/>
    </location>
    <ligand>
        <name>pyridoxal 5'-phosphate</name>
        <dbReference type="ChEBI" id="CHEBI:597326"/>
    </ligand>
</feature>
<feature type="binding site" evidence="12">
    <location>
        <position position="42"/>
    </location>
    <ligand>
        <name>L-glutamate</name>
        <dbReference type="ChEBI" id="CHEBI:29985"/>
    </ligand>
</feature>
<dbReference type="GO" id="GO:0006564">
    <property type="term" value="P:L-serine biosynthetic process"/>
    <property type="evidence" value="ECO:0007669"/>
    <property type="project" value="UniProtKB-UniRule"/>
</dbReference>
<comment type="pathway">
    <text evidence="2 12 13">Amino-acid biosynthesis; L-serine biosynthesis; L-serine from 3-phospho-D-glycerate: step 2/3.</text>
</comment>
<dbReference type="UniPathway" id="UPA00244">
    <property type="reaction ID" value="UER00311"/>
</dbReference>
<keyword evidence="5 12" id="KW-0028">Amino-acid biosynthesis</keyword>
<evidence type="ECO:0000256" key="4">
    <source>
        <dbReference type="ARBA" id="ARBA00022576"/>
    </source>
</evidence>
<feature type="binding site" evidence="12">
    <location>
        <begin position="239"/>
        <end position="240"/>
    </location>
    <ligand>
        <name>pyridoxal 5'-phosphate</name>
        <dbReference type="ChEBI" id="CHEBI:597326"/>
    </ligand>
</feature>
<dbReference type="UniPathway" id="UPA00135">
    <property type="reaction ID" value="UER00197"/>
</dbReference>
<dbReference type="FunFam" id="3.90.1150.10:FF:000006">
    <property type="entry name" value="Phosphoserine aminotransferase"/>
    <property type="match status" value="1"/>
</dbReference>
<gene>
    <name evidence="12" type="primary">serC</name>
    <name evidence="15" type="ORF">SAMN04487775_10584</name>
</gene>
<comment type="caution">
    <text evidence="12">Lacks conserved residue(s) required for the propagation of feature annotation.</text>
</comment>
<dbReference type="Gene3D" id="3.40.640.10">
    <property type="entry name" value="Type I PLP-dependent aspartate aminotransferase-like (Major domain)"/>
    <property type="match status" value="1"/>
</dbReference>
<dbReference type="InterPro" id="IPR000192">
    <property type="entry name" value="Aminotrans_V_dom"/>
</dbReference>
<dbReference type="Proteomes" id="UP000182737">
    <property type="component" value="Unassembled WGS sequence"/>
</dbReference>
<evidence type="ECO:0000256" key="9">
    <source>
        <dbReference type="ARBA" id="ARBA00023299"/>
    </source>
</evidence>
<reference evidence="16" key="1">
    <citation type="submission" date="2016-10" db="EMBL/GenBank/DDBJ databases">
        <authorList>
            <person name="Varghese N."/>
            <person name="Submissions S."/>
        </authorList>
    </citation>
    <scope>NUCLEOTIDE SEQUENCE [LARGE SCALE GENOMIC DNA]</scope>
    <source>
        <strain evidence="16">XBD1002</strain>
    </source>
</reference>
<feature type="binding site" evidence="12">
    <location>
        <begin position="76"/>
        <end position="77"/>
    </location>
    <ligand>
        <name>pyridoxal 5'-phosphate</name>
        <dbReference type="ChEBI" id="CHEBI:597326"/>
    </ligand>
</feature>
<keyword evidence="4 12" id="KW-0032">Aminotransferase</keyword>
<dbReference type="NCBIfam" id="NF003764">
    <property type="entry name" value="PRK05355.1"/>
    <property type="match status" value="1"/>
</dbReference>
<organism evidence="15 16">
    <name type="scientific">Treponema bryantii</name>
    <dbReference type="NCBI Taxonomy" id="163"/>
    <lineage>
        <taxon>Bacteria</taxon>
        <taxon>Pseudomonadati</taxon>
        <taxon>Spirochaetota</taxon>
        <taxon>Spirochaetia</taxon>
        <taxon>Spirochaetales</taxon>
        <taxon>Treponemataceae</taxon>
        <taxon>Treponema</taxon>
    </lineage>
</organism>
<dbReference type="FunFam" id="3.40.640.10:FF:000010">
    <property type="entry name" value="Phosphoserine aminotransferase"/>
    <property type="match status" value="1"/>
</dbReference>
<evidence type="ECO:0000256" key="11">
    <source>
        <dbReference type="ARBA" id="ARBA00049007"/>
    </source>
</evidence>
<evidence type="ECO:0000256" key="10">
    <source>
        <dbReference type="ARBA" id="ARBA00047630"/>
    </source>
</evidence>
<keyword evidence="8 12" id="KW-0664">Pyridoxine biosynthesis</keyword>
<dbReference type="EC" id="2.6.1.52" evidence="12"/>
<comment type="catalytic activity">
    <reaction evidence="11 12 13">
        <text>O-phospho-L-serine + 2-oxoglutarate = 3-phosphooxypyruvate + L-glutamate</text>
        <dbReference type="Rhea" id="RHEA:14329"/>
        <dbReference type="ChEBI" id="CHEBI:16810"/>
        <dbReference type="ChEBI" id="CHEBI:18110"/>
        <dbReference type="ChEBI" id="CHEBI:29985"/>
        <dbReference type="ChEBI" id="CHEBI:57524"/>
        <dbReference type="EC" id="2.6.1.52"/>
    </reaction>
</comment>
<dbReference type="PANTHER" id="PTHR43247">
    <property type="entry name" value="PHOSPHOSERINE AMINOTRANSFERASE"/>
    <property type="match status" value="1"/>
</dbReference>
<keyword evidence="12" id="KW-0963">Cytoplasm</keyword>
<comment type="pathway">
    <text evidence="1 12">Cofactor biosynthesis; pyridoxine 5'-phosphate biosynthesis; pyridoxine 5'-phosphate from D-erythrose 4-phosphate: step 3/5.</text>
</comment>
<comment type="similarity">
    <text evidence="3 12">Belongs to the class-V pyridoxal-phosphate-dependent aminotransferase family. SerC subfamily.</text>
</comment>
<evidence type="ECO:0000256" key="3">
    <source>
        <dbReference type="ARBA" id="ARBA00006904"/>
    </source>
</evidence>
<evidence type="ECO:0000259" key="14">
    <source>
        <dbReference type="Pfam" id="PF00266"/>
    </source>
</evidence>
<dbReference type="GO" id="GO:0004648">
    <property type="term" value="F:O-phospho-L-serine:2-oxoglutarate aminotransferase activity"/>
    <property type="evidence" value="ECO:0007669"/>
    <property type="project" value="UniProtKB-UniRule"/>
</dbReference>
<dbReference type="Gene3D" id="3.90.1150.10">
    <property type="entry name" value="Aspartate Aminotransferase, domain 1"/>
    <property type="match status" value="1"/>
</dbReference>
<dbReference type="EMBL" id="FORI01000005">
    <property type="protein sequence ID" value="SFI74348.1"/>
    <property type="molecule type" value="Genomic_DNA"/>
</dbReference>
<feature type="domain" description="Aminotransferase class V" evidence="14">
    <location>
        <begin position="4"/>
        <end position="365"/>
    </location>
</feature>
<dbReference type="InterPro" id="IPR022278">
    <property type="entry name" value="Pser_aminoTfrase"/>
</dbReference>
<dbReference type="HAMAP" id="MF_00160">
    <property type="entry name" value="SerC_aminotrans_5"/>
    <property type="match status" value="1"/>
</dbReference>
<comment type="subunit">
    <text evidence="12">Homodimer.</text>
</comment>
<feature type="binding site" evidence="12">
    <location>
        <position position="151"/>
    </location>
    <ligand>
        <name>pyridoxal 5'-phosphate</name>
        <dbReference type="ChEBI" id="CHEBI:597326"/>
    </ligand>
</feature>
<keyword evidence="6 12" id="KW-0808">Transferase</keyword>
<feature type="binding site" evidence="12">
    <location>
        <position position="194"/>
    </location>
    <ligand>
        <name>pyridoxal 5'-phosphate</name>
        <dbReference type="ChEBI" id="CHEBI:597326"/>
    </ligand>
</feature>
<dbReference type="GO" id="GO:0030170">
    <property type="term" value="F:pyridoxal phosphate binding"/>
    <property type="evidence" value="ECO:0007669"/>
    <property type="project" value="UniProtKB-UniRule"/>
</dbReference>
<evidence type="ECO:0000256" key="5">
    <source>
        <dbReference type="ARBA" id="ARBA00022605"/>
    </source>
</evidence>
<evidence type="ECO:0000256" key="1">
    <source>
        <dbReference type="ARBA" id="ARBA00004915"/>
    </source>
</evidence>
<proteinExistence type="inferred from homology"/>
<comment type="catalytic activity">
    <reaction evidence="10 12">
        <text>4-(phosphooxy)-L-threonine + 2-oxoglutarate = (R)-3-hydroxy-2-oxo-4-phosphooxybutanoate + L-glutamate</text>
        <dbReference type="Rhea" id="RHEA:16573"/>
        <dbReference type="ChEBI" id="CHEBI:16810"/>
        <dbReference type="ChEBI" id="CHEBI:29985"/>
        <dbReference type="ChEBI" id="CHEBI:58452"/>
        <dbReference type="ChEBI" id="CHEBI:58538"/>
        <dbReference type="EC" id="2.6.1.52"/>
    </reaction>
</comment>
<keyword evidence="16" id="KW-1185">Reference proteome</keyword>
<dbReference type="Pfam" id="PF00266">
    <property type="entry name" value="Aminotran_5"/>
    <property type="match status" value="1"/>
</dbReference>
<evidence type="ECO:0000256" key="7">
    <source>
        <dbReference type="ARBA" id="ARBA00022898"/>
    </source>
</evidence>
<dbReference type="PIRSF" id="PIRSF000525">
    <property type="entry name" value="SerC"/>
    <property type="match status" value="1"/>
</dbReference>
<dbReference type="GO" id="GO:0008615">
    <property type="term" value="P:pyridoxine biosynthetic process"/>
    <property type="evidence" value="ECO:0007669"/>
    <property type="project" value="UniProtKB-UniRule"/>
</dbReference>
<sequence length="377" mass="41309">MARVYNFSAGPSCLPEEVLQACAAEMMDYNGTGQSVMEMSHRSKAYEPIIQDAEAMVRKLMNVPDNYKVLFVQGGGSTQFAMVAENLGIHTGKAAYIETGVWAKKAAAEAKKLGVEVDIIASSKDKNYSYIPKVEKIEGDYDYAYICFNNTIMGTHYEYIPDTGKIPLVADISSCVLSEPLDVSKFGLLFAGAQKNLAPAGVTLVIIREDLICEPEACRAGTPTMLAYKTHADNDSMYNTPPCYTIYVLGKVLHWIEANGGAEGMLKRNKEKADYLYNYLDNNEGNFYHATTEIGSRSLMNVPFLTKYSTGATDDASVAKEKEINDKFVKEAAAAGLVNLKGHRLVGGMRASIYNAMTLDGVKALVEFMKKFAKENA</sequence>